<evidence type="ECO:0000313" key="2">
    <source>
        <dbReference type="Proteomes" id="UP000322077"/>
    </source>
</evidence>
<dbReference type="RefSeq" id="WP_149522858.1">
    <property type="nucleotide sequence ID" value="NZ_VTOU01000003.1"/>
</dbReference>
<comment type="caution">
    <text evidence="1">The sequence shown here is derived from an EMBL/GenBank/DDBJ whole genome shotgun (WGS) entry which is preliminary data.</text>
</comment>
<evidence type="ECO:0000313" key="1">
    <source>
        <dbReference type="EMBL" id="TZG26052.1"/>
    </source>
</evidence>
<evidence type="ECO:0008006" key="3">
    <source>
        <dbReference type="Google" id="ProtNLM"/>
    </source>
</evidence>
<sequence length="246" mass="27180">MGIGLPTLDGLLRGRAGRDGLGRTIQIGRQGLYITLNEEAEANRMLEEAGITESYRKIIADTQYADEALLPALGATEVITCDNSDYEGAALLWDMNDPIPRRYFETFDTLLDGGSLEHIFNVPQALANMMNFLAVSGRIISVTPSNNWLGHGFYQFGPELPFRVFQQRNGFEVNGVFLAGLDGTKRLVQMFDRGAEGSRNEYGHTSHAIDLVYVATKIAAILPFRSWPQQGDYESAWHGADMPSDA</sequence>
<name>A0A5D9C453_9SPHN</name>
<accession>A0A5D9C453</accession>
<dbReference type="AlphaFoldDB" id="A0A5D9C453"/>
<dbReference type="SUPFAM" id="SSF53335">
    <property type="entry name" value="S-adenosyl-L-methionine-dependent methyltransferases"/>
    <property type="match status" value="1"/>
</dbReference>
<dbReference type="Proteomes" id="UP000322077">
    <property type="component" value="Unassembled WGS sequence"/>
</dbReference>
<gene>
    <name evidence="1" type="ORF">FYJ91_13885</name>
</gene>
<organism evidence="1 2">
    <name type="scientific">Sphingomonas montanisoli</name>
    <dbReference type="NCBI Taxonomy" id="2606412"/>
    <lineage>
        <taxon>Bacteria</taxon>
        <taxon>Pseudomonadati</taxon>
        <taxon>Pseudomonadota</taxon>
        <taxon>Alphaproteobacteria</taxon>
        <taxon>Sphingomonadales</taxon>
        <taxon>Sphingomonadaceae</taxon>
        <taxon>Sphingomonas</taxon>
    </lineage>
</organism>
<protein>
    <recommendedName>
        <fullName evidence="3">Class I SAM-dependent methyltransferase</fullName>
    </recommendedName>
</protein>
<keyword evidence="2" id="KW-1185">Reference proteome</keyword>
<reference evidence="1 2" key="1">
    <citation type="submission" date="2019-08" db="EMBL/GenBank/DDBJ databases">
        <authorList>
            <person name="Wang G."/>
            <person name="Xu Z."/>
        </authorList>
    </citation>
    <scope>NUCLEOTIDE SEQUENCE [LARGE SCALE GENOMIC DNA]</scope>
    <source>
        <strain evidence="1 2">ZX</strain>
    </source>
</reference>
<dbReference type="Gene3D" id="3.40.50.150">
    <property type="entry name" value="Vaccinia Virus protein VP39"/>
    <property type="match status" value="1"/>
</dbReference>
<dbReference type="EMBL" id="VTOU01000003">
    <property type="protein sequence ID" value="TZG26052.1"/>
    <property type="molecule type" value="Genomic_DNA"/>
</dbReference>
<proteinExistence type="predicted"/>
<dbReference type="InterPro" id="IPR029063">
    <property type="entry name" value="SAM-dependent_MTases_sf"/>
</dbReference>